<dbReference type="Proteomes" id="UP000785679">
    <property type="component" value="Unassembled WGS sequence"/>
</dbReference>
<keyword evidence="2" id="KW-1185">Reference proteome</keyword>
<evidence type="ECO:0000313" key="2">
    <source>
        <dbReference type="Proteomes" id="UP000785679"/>
    </source>
</evidence>
<evidence type="ECO:0000313" key="1">
    <source>
        <dbReference type="EMBL" id="TNV87719.1"/>
    </source>
</evidence>
<organism evidence="1 2">
    <name type="scientific">Halteria grandinella</name>
    <dbReference type="NCBI Taxonomy" id="5974"/>
    <lineage>
        <taxon>Eukaryota</taxon>
        <taxon>Sar</taxon>
        <taxon>Alveolata</taxon>
        <taxon>Ciliophora</taxon>
        <taxon>Intramacronucleata</taxon>
        <taxon>Spirotrichea</taxon>
        <taxon>Stichotrichia</taxon>
        <taxon>Sporadotrichida</taxon>
        <taxon>Halteriidae</taxon>
        <taxon>Halteria</taxon>
    </lineage>
</organism>
<comment type="caution">
    <text evidence="1">The sequence shown here is derived from an EMBL/GenBank/DDBJ whole genome shotgun (WGS) entry which is preliminary data.</text>
</comment>
<dbReference type="EMBL" id="RRYP01000262">
    <property type="protein sequence ID" value="TNV87719.1"/>
    <property type="molecule type" value="Genomic_DNA"/>
</dbReference>
<gene>
    <name evidence="1" type="ORF">FGO68_gene3724</name>
</gene>
<protein>
    <submittedName>
        <fullName evidence="1">Uncharacterized protein</fullName>
    </submittedName>
</protein>
<reference evidence="1" key="1">
    <citation type="submission" date="2019-06" db="EMBL/GenBank/DDBJ databases">
        <authorList>
            <person name="Zheng W."/>
        </authorList>
    </citation>
    <scope>NUCLEOTIDE SEQUENCE</scope>
    <source>
        <strain evidence="1">QDHG01</strain>
    </source>
</reference>
<sequence length="94" mass="10405">MNSKSCLAIIIAYRKVFSMINSFRISLANYFANLANIEKLEVQVIYRGKGPTAIEPNKQMRGTGCQLKEFQGLKGESQSCVGIVPCECRILGLC</sequence>
<dbReference type="AlphaFoldDB" id="A0A8J8P882"/>
<accession>A0A8J8P882</accession>
<proteinExistence type="predicted"/>
<name>A0A8J8P882_HALGN</name>